<keyword evidence="3" id="KW-1185">Reference proteome</keyword>
<evidence type="ECO:0000256" key="1">
    <source>
        <dbReference type="SAM" id="SignalP"/>
    </source>
</evidence>
<reference evidence="2 3" key="2">
    <citation type="submission" date="2016-08" db="EMBL/GenBank/DDBJ databases">
        <title>Pervasive Adenine N6-methylation of Active Genes in Fungi.</title>
        <authorList>
            <consortium name="DOE Joint Genome Institute"/>
            <person name="Mondo S.J."/>
            <person name="Dannebaum R.O."/>
            <person name="Kuo R.C."/>
            <person name="Labutti K."/>
            <person name="Haridas S."/>
            <person name="Kuo A."/>
            <person name="Salamov A."/>
            <person name="Ahrendt S.R."/>
            <person name="Lipzen A."/>
            <person name="Sullivan W."/>
            <person name="Andreopoulos W.B."/>
            <person name="Clum A."/>
            <person name="Lindquist E."/>
            <person name="Daum C."/>
            <person name="Ramamoorthy G.K."/>
            <person name="Gryganskyi A."/>
            <person name="Culley D."/>
            <person name="Magnuson J.K."/>
            <person name="James T.Y."/>
            <person name="O'Malley M.A."/>
            <person name="Stajich J.E."/>
            <person name="Spatafora J.W."/>
            <person name="Visel A."/>
            <person name="Grigoriev I.V."/>
        </authorList>
    </citation>
    <scope>NUCLEOTIDE SEQUENCE [LARGE SCALE GENOMIC DNA]</scope>
    <source>
        <strain evidence="2 3">S4</strain>
    </source>
</reference>
<organism evidence="2 3">
    <name type="scientific">Anaeromyces robustus</name>
    <dbReference type="NCBI Taxonomy" id="1754192"/>
    <lineage>
        <taxon>Eukaryota</taxon>
        <taxon>Fungi</taxon>
        <taxon>Fungi incertae sedis</taxon>
        <taxon>Chytridiomycota</taxon>
        <taxon>Chytridiomycota incertae sedis</taxon>
        <taxon>Neocallimastigomycetes</taxon>
        <taxon>Neocallimastigales</taxon>
        <taxon>Neocallimastigaceae</taxon>
        <taxon>Anaeromyces</taxon>
    </lineage>
</organism>
<gene>
    <name evidence="2" type="ORF">BCR32DRAFT_111392</name>
</gene>
<comment type="caution">
    <text evidence="2">The sequence shown here is derived from an EMBL/GenBank/DDBJ whole genome shotgun (WGS) entry which is preliminary data.</text>
</comment>
<dbReference type="OrthoDB" id="10534336at2759"/>
<keyword evidence="1" id="KW-0732">Signal</keyword>
<dbReference type="EMBL" id="MCFG01000045">
    <property type="protein sequence ID" value="ORX84802.1"/>
    <property type="molecule type" value="Genomic_DNA"/>
</dbReference>
<name>A0A1Y1XGI0_9FUNG</name>
<dbReference type="Proteomes" id="UP000193944">
    <property type="component" value="Unassembled WGS sequence"/>
</dbReference>
<dbReference type="AlphaFoldDB" id="A0A1Y1XGI0"/>
<feature type="chain" id="PRO_5012417778" evidence="1">
    <location>
        <begin position="21"/>
        <end position="188"/>
    </location>
</feature>
<accession>A0A1Y1XGI0</accession>
<feature type="signal peptide" evidence="1">
    <location>
        <begin position="1"/>
        <end position="20"/>
    </location>
</feature>
<protein>
    <submittedName>
        <fullName evidence="2">Uncharacterized protein</fullName>
    </submittedName>
</protein>
<evidence type="ECO:0000313" key="3">
    <source>
        <dbReference type="Proteomes" id="UP000193944"/>
    </source>
</evidence>
<proteinExistence type="predicted"/>
<sequence length="188" mass="22264">MNNIKYFISLLILYIIKVDCSPYNHLDLQIALLILSAGDHKGNIVKDLDEKPLKINISIKNFDNNKYIKDITEIIPKLNEVKTDSNYDTDSKKTKEIERRFKELYKLAEIIVCDRLGYEYIEHLNDPYVSELYNRYKDNPSGMETEFENHMENIDIFRKLTGIQLMDSDKELNIMSIYDRKVENPDRM</sequence>
<evidence type="ECO:0000313" key="2">
    <source>
        <dbReference type="EMBL" id="ORX84802.1"/>
    </source>
</evidence>
<reference evidence="2 3" key="1">
    <citation type="submission" date="2016-08" db="EMBL/GenBank/DDBJ databases">
        <title>A Parts List for Fungal Cellulosomes Revealed by Comparative Genomics.</title>
        <authorList>
            <consortium name="DOE Joint Genome Institute"/>
            <person name="Haitjema C.H."/>
            <person name="Gilmore S.P."/>
            <person name="Henske J.K."/>
            <person name="Solomon K.V."/>
            <person name="De Groot R."/>
            <person name="Kuo A."/>
            <person name="Mondo S.J."/>
            <person name="Salamov A.A."/>
            <person name="Labutti K."/>
            <person name="Zhao Z."/>
            <person name="Chiniquy J."/>
            <person name="Barry K."/>
            <person name="Brewer H.M."/>
            <person name="Purvine S.O."/>
            <person name="Wright A.T."/>
            <person name="Boxma B."/>
            <person name="Van Alen T."/>
            <person name="Hackstein J.H."/>
            <person name="Baker S.E."/>
            <person name="Grigoriev I.V."/>
            <person name="O'Malley M.A."/>
        </authorList>
    </citation>
    <scope>NUCLEOTIDE SEQUENCE [LARGE SCALE GENOMIC DNA]</scope>
    <source>
        <strain evidence="2 3">S4</strain>
    </source>
</reference>